<accession>A0ABP0WIW8</accession>
<reference evidence="1" key="1">
    <citation type="submission" date="2024-02" db="EMBL/GenBank/DDBJ databases">
        <authorList>
            <consortium name="ELIXIR-Norway"/>
            <consortium name="Elixir Norway"/>
        </authorList>
    </citation>
    <scope>NUCLEOTIDE SEQUENCE</scope>
</reference>
<name>A0ABP0WIW8_9BRYO</name>
<dbReference type="Pfam" id="PF13181">
    <property type="entry name" value="TPR_8"/>
    <property type="match status" value="1"/>
</dbReference>
<dbReference type="InterPro" id="IPR019734">
    <property type="entry name" value="TPR_rpt"/>
</dbReference>
<dbReference type="PANTHER" id="PTHR46035:SF1">
    <property type="entry name" value="TETRATRICOPEPTIDE REPEAT PROTEIN 4"/>
    <property type="match status" value="1"/>
</dbReference>
<dbReference type="CDD" id="cd21377">
    <property type="entry name" value="CTWD_Cns1-like"/>
    <property type="match status" value="1"/>
</dbReference>
<dbReference type="InterPro" id="IPR011990">
    <property type="entry name" value="TPR-like_helical_dom_sf"/>
</dbReference>
<sequence length="245" mass="27605">MALWLQPGEEPETAEERADLDAIIALRESAAIELKEKGNEYVKMGKMHYKEAVDCYTRAIDQKSSDPLHNSICYSNRAHVELLLGNNRRAYNDAQEAIKANPANIKAYFRGAKAALALGLHSEASNFCVKGLELDPKNDELKKIGDKMQKLLAEEDARSKRALEKQHRAEALASVLESRKSKVGRATYKQLTGARKPWLDKSQMLHWPVLLLYGEVMASDFIEDFCETDMFSTHLDLISFPCSCK</sequence>
<dbReference type="Proteomes" id="UP001497444">
    <property type="component" value="Chromosome 19"/>
</dbReference>
<protein>
    <submittedName>
        <fullName evidence="1">Uncharacterized protein</fullName>
    </submittedName>
</protein>
<dbReference type="Gene3D" id="1.25.40.10">
    <property type="entry name" value="Tetratricopeptide repeat domain"/>
    <property type="match status" value="1"/>
</dbReference>
<gene>
    <name evidence="1" type="ORF">CSSPJE1EN1_LOCUS12304</name>
</gene>
<evidence type="ECO:0000313" key="2">
    <source>
        <dbReference type="Proteomes" id="UP001497444"/>
    </source>
</evidence>
<dbReference type="EMBL" id="OZ020114">
    <property type="protein sequence ID" value="CAK9266826.1"/>
    <property type="molecule type" value="Genomic_DNA"/>
</dbReference>
<keyword evidence="2" id="KW-1185">Reference proteome</keyword>
<proteinExistence type="predicted"/>
<dbReference type="PANTHER" id="PTHR46035">
    <property type="entry name" value="TETRATRICOPEPTIDE REPEAT PROTEIN 4"/>
    <property type="match status" value="1"/>
</dbReference>
<dbReference type="SMART" id="SM00028">
    <property type="entry name" value="TPR"/>
    <property type="match status" value="3"/>
</dbReference>
<evidence type="ECO:0000313" key="1">
    <source>
        <dbReference type="EMBL" id="CAK9266826.1"/>
    </source>
</evidence>
<dbReference type="SUPFAM" id="SSF48452">
    <property type="entry name" value="TPR-like"/>
    <property type="match status" value="1"/>
</dbReference>
<organism evidence="1 2">
    <name type="scientific">Sphagnum jensenii</name>
    <dbReference type="NCBI Taxonomy" id="128206"/>
    <lineage>
        <taxon>Eukaryota</taxon>
        <taxon>Viridiplantae</taxon>
        <taxon>Streptophyta</taxon>
        <taxon>Embryophyta</taxon>
        <taxon>Bryophyta</taxon>
        <taxon>Sphagnophytina</taxon>
        <taxon>Sphagnopsida</taxon>
        <taxon>Sphagnales</taxon>
        <taxon>Sphagnaceae</taxon>
        <taxon>Sphagnum</taxon>
    </lineage>
</organism>